<dbReference type="PROSITE" id="PS50886">
    <property type="entry name" value="TRBD"/>
    <property type="match status" value="1"/>
</dbReference>
<reference evidence="20 21" key="1">
    <citation type="submission" date="2022-01" db="EMBL/GenBank/DDBJ databases">
        <authorList>
            <person name="Won M."/>
            <person name="Kim S.-J."/>
            <person name="Kwon S.-W."/>
        </authorList>
    </citation>
    <scope>NUCLEOTIDE SEQUENCE [LARGE SCALE GENOMIC DNA]</scope>
    <source>
        <strain evidence="20 21">KCTC 23505</strain>
    </source>
</reference>
<keyword evidence="7 15" id="KW-0479">Metal-binding</keyword>
<proteinExistence type="inferred from homology"/>
<dbReference type="PANTHER" id="PTHR10947">
    <property type="entry name" value="PHENYLALANYL-TRNA SYNTHETASE BETA CHAIN AND LEUCINE-RICH REPEAT-CONTAINING PROTEIN 47"/>
    <property type="match status" value="1"/>
</dbReference>
<organism evidence="20 21">
    <name type="scientific">Acidiphilium iwatense</name>
    <dbReference type="NCBI Taxonomy" id="768198"/>
    <lineage>
        <taxon>Bacteria</taxon>
        <taxon>Pseudomonadati</taxon>
        <taxon>Pseudomonadota</taxon>
        <taxon>Alphaproteobacteria</taxon>
        <taxon>Acetobacterales</taxon>
        <taxon>Acidocellaceae</taxon>
        <taxon>Acidiphilium</taxon>
    </lineage>
</organism>
<dbReference type="Pfam" id="PF17759">
    <property type="entry name" value="tRNA_synthFbeta"/>
    <property type="match status" value="1"/>
</dbReference>
<evidence type="ECO:0000259" key="18">
    <source>
        <dbReference type="PROSITE" id="PS51447"/>
    </source>
</evidence>
<evidence type="ECO:0000256" key="14">
    <source>
        <dbReference type="ARBA" id="ARBA00049255"/>
    </source>
</evidence>
<name>A0ABS9DSK0_9PROT</name>
<comment type="similarity">
    <text evidence="2 15">Belongs to the phenylalanyl-tRNA synthetase beta subunit family. Type 1 subfamily.</text>
</comment>
<dbReference type="InterPro" id="IPR045864">
    <property type="entry name" value="aa-tRNA-synth_II/BPL/LPL"/>
</dbReference>
<feature type="domain" description="FDX-ACB" evidence="18">
    <location>
        <begin position="744"/>
        <end position="837"/>
    </location>
</feature>
<evidence type="ECO:0000256" key="3">
    <source>
        <dbReference type="ARBA" id="ARBA00011209"/>
    </source>
</evidence>
<keyword evidence="8 15" id="KW-0547">Nucleotide-binding</keyword>
<dbReference type="InterPro" id="IPR045060">
    <property type="entry name" value="Phe-tRNA-ligase_IIc_bsu"/>
</dbReference>
<gene>
    <name evidence="15 20" type="primary">pheT</name>
    <name evidence="20" type="ORF">L2A60_03330</name>
</gene>
<evidence type="ECO:0000313" key="20">
    <source>
        <dbReference type="EMBL" id="MCF3945718.1"/>
    </source>
</evidence>
<evidence type="ECO:0000256" key="7">
    <source>
        <dbReference type="ARBA" id="ARBA00022723"/>
    </source>
</evidence>
<dbReference type="SUPFAM" id="SSF46955">
    <property type="entry name" value="Putative DNA-binding domain"/>
    <property type="match status" value="1"/>
</dbReference>
<dbReference type="Gene3D" id="3.50.40.10">
    <property type="entry name" value="Phenylalanyl-trna Synthetase, Chain B, domain 3"/>
    <property type="match status" value="1"/>
</dbReference>
<evidence type="ECO:0000256" key="15">
    <source>
        <dbReference type="HAMAP-Rule" id="MF_00283"/>
    </source>
</evidence>
<dbReference type="InterPro" id="IPR005146">
    <property type="entry name" value="B3/B4_tRNA-bd"/>
</dbReference>
<dbReference type="InterPro" id="IPR009061">
    <property type="entry name" value="DNA-bd_dom_put_sf"/>
</dbReference>
<dbReference type="InterPro" id="IPR005147">
    <property type="entry name" value="tRNA_synthase_B5-dom"/>
</dbReference>
<evidence type="ECO:0000256" key="10">
    <source>
        <dbReference type="ARBA" id="ARBA00022842"/>
    </source>
</evidence>
<dbReference type="InterPro" id="IPR012340">
    <property type="entry name" value="NA-bd_OB-fold"/>
</dbReference>
<comment type="subunit">
    <text evidence="3 15">Tetramer of two alpha and two beta subunits.</text>
</comment>
<dbReference type="InterPro" id="IPR036690">
    <property type="entry name" value="Fdx_antiC-bd_sf"/>
</dbReference>
<evidence type="ECO:0000256" key="12">
    <source>
        <dbReference type="ARBA" id="ARBA00022917"/>
    </source>
</evidence>
<keyword evidence="9 15" id="KW-0067">ATP-binding</keyword>
<evidence type="ECO:0000259" key="19">
    <source>
        <dbReference type="PROSITE" id="PS51483"/>
    </source>
</evidence>
<feature type="domain" description="B5" evidence="19">
    <location>
        <begin position="398"/>
        <end position="518"/>
    </location>
</feature>
<evidence type="ECO:0000256" key="6">
    <source>
        <dbReference type="ARBA" id="ARBA00022598"/>
    </source>
</evidence>
<keyword evidence="21" id="KW-1185">Reference proteome</keyword>
<feature type="domain" description="TRNA-binding" evidence="17">
    <location>
        <begin position="39"/>
        <end position="148"/>
    </location>
</feature>
<dbReference type="CDD" id="cd02796">
    <property type="entry name" value="tRNA_bind_bactPheRS"/>
    <property type="match status" value="1"/>
</dbReference>
<dbReference type="InterPro" id="IPR004532">
    <property type="entry name" value="Phe-tRNA-ligase_IIc_bsu_bact"/>
</dbReference>
<dbReference type="SUPFAM" id="SSF56037">
    <property type="entry name" value="PheT/TilS domain"/>
    <property type="match status" value="1"/>
</dbReference>
<comment type="catalytic activity">
    <reaction evidence="14 15">
        <text>tRNA(Phe) + L-phenylalanine + ATP = L-phenylalanyl-tRNA(Phe) + AMP + diphosphate + H(+)</text>
        <dbReference type="Rhea" id="RHEA:19413"/>
        <dbReference type="Rhea" id="RHEA-COMP:9668"/>
        <dbReference type="Rhea" id="RHEA-COMP:9699"/>
        <dbReference type="ChEBI" id="CHEBI:15378"/>
        <dbReference type="ChEBI" id="CHEBI:30616"/>
        <dbReference type="ChEBI" id="CHEBI:33019"/>
        <dbReference type="ChEBI" id="CHEBI:58095"/>
        <dbReference type="ChEBI" id="CHEBI:78442"/>
        <dbReference type="ChEBI" id="CHEBI:78531"/>
        <dbReference type="ChEBI" id="CHEBI:456215"/>
        <dbReference type="EC" id="6.1.1.20"/>
    </reaction>
</comment>
<protein>
    <recommendedName>
        <fullName evidence="15">Phenylalanine--tRNA ligase beta subunit</fullName>
        <ecNumber evidence="15">6.1.1.20</ecNumber>
    </recommendedName>
    <alternativeName>
        <fullName evidence="15">Phenylalanyl-tRNA synthetase beta subunit</fullName>
        <shortName evidence="15">PheRS</shortName>
    </alternativeName>
</protein>
<comment type="subcellular location">
    <subcellularLocation>
        <location evidence="1 15">Cytoplasm</location>
    </subcellularLocation>
</comment>
<dbReference type="Gene3D" id="3.30.56.10">
    <property type="match status" value="2"/>
</dbReference>
<keyword evidence="11 16" id="KW-0694">RNA-binding</keyword>
<keyword evidence="13 15" id="KW-0030">Aminoacyl-tRNA synthetase</keyword>
<dbReference type="Pfam" id="PF03147">
    <property type="entry name" value="FDX-ACB"/>
    <property type="match status" value="1"/>
</dbReference>
<evidence type="ECO:0000256" key="5">
    <source>
        <dbReference type="ARBA" id="ARBA00022555"/>
    </source>
</evidence>
<keyword evidence="5 16" id="KW-0820">tRNA-binding</keyword>
<evidence type="ECO:0000259" key="17">
    <source>
        <dbReference type="PROSITE" id="PS50886"/>
    </source>
</evidence>
<evidence type="ECO:0000256" key="11">
    <source>
        <dbReference type="ARBA" id="ARBA00022884"/>
    </source>
</evidence>
<dbReference type="PROSITE" id="PS51447">
    <property type="entry name" value="FDX_ACB"/>
    <property type="match status" value="1"/>
</dbReference>
<dbReference type="SMART" id="SM00873">
    <property type="entry name" value="B3_4"/>
    <property type="match status" value="1"/>
</dbReference>
<evidence type="ECO:0000256" key="4">
    <source>
        <dbReference type="ARBA" id="ARBA00022490"/>
    </source>
</evidence>
<comment type="cofactor">
    <cofactor evidence="15">
        <name>Mg(2+)</name>
        <dbReference type="ChEBI" id="CHEBI:18420"/>
    </cofactor>
    <text evidence="15">Binds 2 magnesium ions per tetramer.</text>
</comment>
<dbReference type="InterPro" id="IPR020825">
    <property type="entry name" value="Phe-tRNA_synthase-like_B3/B4"/>
</dbReference>
<evidence type="ECO:0000256" key="16">
    <source>
        <dbReference type="PROSITE-ProRule" id="PRU00209"/>
    </source>
</evidence>
<dbReference type="Gene3D" id="3.30.70.380">
    <property type="entry name" value="Ferrodoxin-fold anticodon-binding domain"/>
    <property type="match status" value="1"/>
</dbReference>
<evidence type="ECO:0000256" key="13">
    <source>
        <dbReference type="ARBA" id="ARBA00023146"/>
    </source>
</evidence>
<dbReference type="InterPro" id="IPR033714">
    <property type="entry name" value="tRNA_bind_bactPheRS"/>
</dbReference>
<accession>A0ABS9DSK0</accession>
<evidence type="ECO:0000256" key="9">
    <source>
        <dbReference type="ARBA" id="ARBA00022840"/>
    </source>
</evidence>
<dbReference type="NCBIfam" id="TIGR00472">
    <property type="entry name" value="pheT_bact"/>
    <property type="match status" value="1"/>
</dbReference>
<dbReference type="Gene3D" id="2.40.50.140">
    <property type="entry name" value="Nucleic acid-binding proteins"/>
    <property type="match status" value="1"/>
</dbReference>
<dbReference type="PANTHER" id="PTHR10947:SF0">
    <property type="entry name" value="PHENYLALANINE--TRNA LIGASE BETA SUBUNIT"/>
    <property type="match status" value="1"/>
</dbReference>
<evidence type="ECO:0000256" key="8">
    <source>
        <dbReference type="ARBA" id="ARBA00022741"/>
    </source>
</evidence>
<dbReference type="Pfam" id="PF01588">
    <property type="entry name" value="tRNA_bind"/>
    <property type="match status" value="1"/>
</dbReference>
<dbReference type="Proteomes" id="UP001521209">
    <property type="component" value="Unassembled WGS sequence"/>
</dbReference>
<dbReference type="HAMAP" id="MF_00283">
    <property type="entry name" value="Phe_tRNA_synth_beta1"/>
    <property type="match status" value="1"/>
</dbReference>
<dbReference type="Gene3D" id="3.30.930.10">
    <property type="entry name" value="Bira Bifunctional Protein, Domain 2"/>
    <property type="match status" value="1"/>
</dbReference>
<dbReference type="NCBIfam" id="NF045760">
    <property type="entry name" value="YtpR"/>
    <property type="match status" value="1"/>
</dbReference>
<keyword evidence="4 15" id="KW-0963">Cytoplasm</keyword>
<sequence length="838" mass="87752">MKFTLGWLKTHLETDAPIERIAETLNAIGLEVEGIADRAAALAPFRIARVIEAVPHPNADRLRVCRVDTGSGEVSVVCGAPNARTGMTGVFASPGAFIPGTGITLKTGEIRGVASAGMLLSAREMGLGEDHAGIVELPEDAPVGAAYAAWAGLDDPVIEIGVTPNRGDAFAVRGVARDLAAAGLGTLKPWSAPKIVGDGPSVVVWRNDYPEACPWVLGRTVRGVTNGESPDWLKRLLTAIGLRPINALADITNFFTVDLGRPLHVFDANKVAGGALVLRRGAGETFRGLHGRDVTVESEDCVIADAAEVQSLAGIVGGEATGCDATTTDVFIECALFDRVRVALTGQRLGIHSDARQRFERGIDPALLPAGLDAATAMIVEICGGVPSEVSVAGAEPAWRRRAAMRFERLAGLGGADIEPERAIDILRRLGFGVAGRGSDSVTVDVPSWRNDIAVARSNYAYDPDIYFEGSLTGILDPAPDLDAGRVRTVREGASAIGAEIDLIEEVLRIDGLDRIAPVSLPGIPAVPRATLTLRQGRAVRVRRLLAARGMAECVTFSFLDRESAARFGATPEALALANPIAADLDQMRPTPLATLALAAAKNVARGFADPALFEIGPGFRDATPEGQDSIAAGLRVGETPLSWTSPARAVDIWDAKADVLAVLAELGVPMEALSVTADAPGHYHPGRSGTVRQGPKTVLGHFGTLHPALCAALDLPANSAGFEIMLDAIAEPKRRRKSAPSLPPFQPIRRDFAFVVDAGISAEALLRAARGADRALIAEAALFDRYAGNKLPGGQLSLAIAVTIQPREATLTDAEIEALSGKIVAAVAKATGATLRS</sequence>
<dbReference type="Pfam" id="PF03484">
    <property type="entry name" value="B5"/>
    <property type="match status" value="1"/>
</dbReference>
<keyword evidence="12 15" id="KW-0648">Protein biosynthesis</keyword>
<feature type="binding site" evidence="15">
    <location>
        <position position="452"/>
    </location>
    <ligand>
        <name>Mg(2+)</name>
        <dbReference type="ChEBI" id="CHEBI:18420"/>
        <note>shared with alpha subunit</note>
    </ligand>
</feature>
<dbReference type="EC" id="6.1.1.20" evidence="15"/>
<keyword evidence="6 15" id="KW-0436">Ligase</keyword>
<dbReference type="SUPFAM" id="SSF55681">
    <property type="entry name" value="Class II aaRS and biotin synthetases"/>
    <property type="match status" value="1"/>
</dbReference>
<dbReference type="SMART" id="SM00874">
    <property type="entry name" value="B5"/>
    <property type="match status" value="1"/>
</dbReference>
<evidence type="ECO:0000313" key="21">
    <source>
        <dbReference type="Proteomes" id="UP001521209"/>
    </source>
</evidence>
<feature type="binding site" evidence="15">
    <location>
        <position position="502"/>
    </location>
    <ligand>
        <name>Mg(2+)</name>
        <dbReference type="ChEBI" id="CHEBI:18420"/>
        <note>shared with alpha subunit</note>
    </ligand>
</feature>
<dbReference type="EMBL" id="JAKGBZ010000004">
    <property type="protein sequence ID" value="MCF3945718.1"/>
    <property type="molecule type" value="Genomic_DNA"/>
</dbReference>
<comment type="caution">
    <text evidence="20">The sequence shown here is derived from an EMBL/GenBank/DDBJ whole genome shotgun (WGS) entry which is preliminary data.</text>
</comment>
<dbReference type="SUPFAM" id="SSF50249">
    <property type="entry name" value="Nucleic acid-binding proteins"/>
    <property type="match status" value="1"/>
</dbReference>
<dbReference type="InterPro" id="IPR005121">
    <property type="entry name" value="Fdx_antiC-bd"/>
</dbReference>
<keyword evidence="10 15" id="KW-0460">Magnesium</keyword>
<dbReference type="InterPro" id="IPR041616">
    <property type="entry name" value="PheRS_beta_core"/>
</dbReference>
<feature type="binding site" evidence="15">
    <location>
        <position position="505"/>
    </location>
    <ligand>
        <name>Mg(2+)</name>
        <dbReference type="ChEBI" id="CHEBI:18420"/>
        <note>shared with alpha subunit</note>
    </ligand>
</feature>
<dbReference type="InterPro" id="IPR002547">
    <property type="entry name" value="tRNA-bd_dom"/>
</dbReference>
<dbReference type="CDD" id="cd00769">
    <property type="entry name" value="PheRS_beta_core"/>
    <property type="match status" value="1"/>
</dbReference>
<dbReference type="PROSITE" id="PS51483">
    <property type="entry name" value="B5"/>
    <property type="match status" value="1"/>
</dbReference>
<dbReference type="RefSeq" id="WP_235702959.1">
    <property type="nucleotide sequence ID" value="NZ_JAKGBZ010000004.1"/>
</dbReference>
<evidence type="ECO:0000256" key="2">
    <source>
        <dbReference type="ARBA" id="ARBA00008653"/>
    </source>
</evidence>
<feature type="binding site" evidence="15">
    <location>
        <position position="506"/>
    </location>
    <ligand>
        <name>Mg(2+)</name>
        <dbReference type="ChEBI" id="CHEBI:18420"/>
        <note>shared with alpha subunit</note>
    </ligand>
</feature>
<evidence type="ECO:0000256" key="1">
    <source>
        <dbReference type="ARBA" id="ARBA00004496"/>
    </source>
</evidence>
<dbReference type="SUPFAM" id="SSF54991">
    <property type="entry name" value="Anticodon-binding domain of PheRS"/>
    <property type="match status" value="1"/>
</dbReference>
<dbReference type="GO" id="GO:0004826">
    <property type="term" value="F:phenylalanine-tRNA ligase activity"/>
    <property type="evidence" value="ECO:0007669"/>
    <property type="project" value="UniProtKB-EC"/>
</dbReference>
<dbReference type="Pfam" id="PF03483">
    <property type="entry name" value="B3_4"/>
    <property type="match status" value="1"/>
</dbReference>
<dbReference type="SMART" id="SM00896">
    <property type="entry name" value="FDX-ACB"/>
    <property type="match status" value="1"/>
</dbReference>